<dbReference type="OrthoDB" id="2288839at2759"/>
<protein>
    <submittedName>
        <fullName evidence="1">Uncharacterized protein</fullName>
    </submittedName>
</protein>
<sequence>MFRKILERCLYRFLVDNSPPLDIAQGGLRKARGSLDQAICLAEICNILRRHLSNSINKALVTMNQLSSIGLNPKGFNTLLAPRFYTQIVRAQLEYGLAINKITSLLAKKLENAQSICIHRIFGGSSQSSVKVILHLTKLPTMQEHSYILHAQFLLQSLTLPDDILLTCLLPYIQRSDSHSRWYKLFKSPLRTQYLPQLKLLDKRTLKKIQLQFRRDNLN</sequence>
<accession>A0A9P6Y2D3</accession>
<proteinExistence type="predicted"/>
<evidence type="ECO:0000313" key="2">
    <source>
        <dbReference type="Proteomes" id="UP000717996"/>
    </source>
</evidence>
<reference evidence="1" key="1">
    <citation type="journal article" date="2020" name="Microb. Genom.">
        <title>Genetic diversity of clinical and environmental Mucorales isolates obtained from an investigation of mucormycosis cases among solid organ transplant recipients.</title>
        <authorList>
            <person name="Nguyen M.H."/>
            <person name="Kaul D."/>
            <person name="Muto C."/>
            <person name="Cheng S.J."/>
            <person name="Richter R.A."/>
            <person name="Bruno V.M."/>
            <person name="Liu G."/>
            <person name="Beyhan S."/>
            <person name="Sundermann A.J."/>
            <person name="Mounaud S."/>
            <person name="Pasculle A.W."/>
            <person name="Nierman W.C."/>
            <person name="Driscoll E."/>
            <person name="Cumbie R."/>
            <person name="Clancy C.J."/>
            <person name="Dupont C.L."/>
        </authorList>
    </citation>
    <scope>NUCLEOTIDE SEQUENCE</scope>
    <source>
        <strain evidence="1">GL16</strain>
    </source>
</reference>
<gene>
    <name evidence="1" type="ORF">G6F51_010146</name>
</gene>
<name>A0A9P6Y2D3_RHIOR</name>
<dbReference type="EMBL" id="JAANIT010002025">
    <property type="protein sequence ID" value="KAG1537813.1"/>
    <property type="molecule type" value="Genomic_DNA"/>
</dbReference>
<evidence type="ECO:0000313" key="1">
    <source>
        <dbReference type="EMBL" id="KAG1537813.1"/>
    </source>
</evidence>
<dbReference type="AlphaFoldDB" id="A0A9P6Y2D3"/>
<organism evidence="1 2">
    <name type="scientific">Rhizopus oryzae</name>
    <name type="common">Mucormycosis agent</name>
    <name type="synonym">Rhizopus arrhizus var. delemar</name>
    <dbReference type="NCBI Taxonomy" id="64495"/>
    <lineage>
        <taxon>Eukaryota</taxon>
        <taxon>Fungi</taxon>
        <taxon>Fungi incertae sedis</taxon>
        <taxon>Mucoromycota</taxon>
        <taxon>Mucoromycotina</taxon>
        <taxon>Mucoromycetes</taxon>
        <taxon>Mucorales</taxon>
        <taxon>Mucorineae</taxon>
        <taxon>Rhizopodaceae</taxon>
        <taxon>Rhizopus</taxon>
    </lineage>
</organism>
<dbReference type="Proteomes" id="UP000717996">
    <property type="component" value="Unassembled WGS sequence"/>
</dbReference>
<comment type="caution">
    <text evidence="1">The sequence shown here is derived from an EMBL/GenBank/DDBJ whole genome shotgun (WGS) entry which is preliminary data.</text>
</comment>